<dbReference type="PANTHER" id="PTHR46158">
    <property type="entry name" value="OS02G0165000 PROTEIN"/>
    <property type="match status" value="1"/>
</dbReference>
<reference evidence="3 4" key="1">
    <citation type="submission" date="2020-08" db="EMBL/GenBank/DDBJ databases">
        <title>Plant Genome Project.</title>
        <authorList>
            <person name="Zhang R.-G."/>
        </authorList>
    </citation>
    <scope>NUCLEOTIDE SEQUENCE [LARGE SCALE GENOMIC DNA]</scope>
    <source>
        <tissue evidence="3">Rhizome</tissue>
    </source>
</reference>
<sequence length="526" mass="57431">MSHHHSSNTKSRTSGLDGRKTQWMSGNTAEGWIYAKSSGDNKCTAIDVDYSTTLPPNPDAPTDDSLLEKVADGKWLPTLGVATRRPLVKVLLNRRSTNREREGEMVDLISPIERQWICSGYDRGRRGRSTTVDEATGLDEAKGNDHNHAPCSRLNPPSARRLGFLLDVPILVMVSMLAYFCFLEQLLVSELGSHAHSVSLPFACVLGLLASMIASTMGNSSFSSYGFAILVSQSYIWAYASFQFALVILFAHVFYSVLGVSPVFSILLSSFTGFGISISMNSLLIEYLRWRARRTLCSVQLNQSQQQNEARNLARVEDGDDTRQQDLENQIQDPNPLQHGQNHSSPATRATISSSSPYSSPEPNLSSLSVPATPTAASDATGPCRRRHPCALVPVTLERPPTESPFFSSCADTDSPTVGASDLLFATFFFCHSACAVVAEYRRHLLAQPSLSLFVSCCRPPQTTPTSLCFVAGVSVPWIAGIQKLEGASETGYIKGLRIYLWIDYSSGGVGWLLEQLVSSGGVEDW</sequence>
<comment type="caution">
    <text evidence="3">The sequence shown here is derived from an EMBL/GenBank/DDBJ whole genome shotgun (WGS) entry which is preliminary data.</text>
</comment>
<keyword evidence="4" id="KW-1185">Reference proteome</keyword>
<organism evidence="3 4">
    <name type="scientific">Zingiber officinale</name>
    <name type="common">Ginger</name>
    <name type="synonym">Amomum zingiber</name>
    <dbReference type="NCBI Taxonomy" id="94328"/>
    <lineage>
        <taxon>Eukaryota</taxon>
        <taxon>Viridiplantae</taxon>
        <taxon>Streptophyta</taxon>
        <taxon>Embryophyta</taxon>
        <taxon>Tracheophyta</taxon>
        <taxon>Spermatophyta</taxon>
        <taxon>Magnoliopsida</taxon>
        <taxon>Liliopsida</taxon>
        <taxon>Zingiberales</taxon>
        <taxon>Zingiberaceae</taxon>
        <taxon>Zingiber</taxon>
    </lineage>
</organism>
<proteinExistence type="predicted"/>
<evidence type="ECO:0000313" key="3">
    <source>
        <dbReference type="EMBL" id="KAG6499537.1"/>
    </source>
</evidence>
<evidence type="ECO:0000256" key="1">
    <source>
        <dbReference type="SAM" id="MobiDB-lite"/>
    </source>
</evidence>
<keyword evidence="2" id="KW-0472">Membrane</keyword>
<name>A0A8J5G6Q7_ZINOF</name>
<feature type="transmembrane region" description="Helical" evidence="2">
    <location>
        <begin position="263"/>
        <end position="284"/>
    </location>
</feature>
<evidence type="ECO:0000256" key="2">
    <source>
        <dbReference type="SAM" id="Phobius"/>
    </source>
</evidence>
<dbReference type="AlphaFoldDB" id="A0A8J5G6Q7"/>
<feature type="transmembrane region" description="Helical" evidence="2">
    <location>
        <begin position="235"/>
        <end position="257"/>
    </location>
</feature>
<dbReference type="Proteomes" id="UP000734854">
    <property type="component" value="Unassembled WGS sequence"/>
</dbReference>
<accession>A0A8J5G6Q7</accession>
<feature type="compositionally biased region" description="Polar residues" evidence="1">
    <location>
        <begin position="331"/>
        <end position="352"/>
    </location>
</feature>
<dbReference type="PANTHER" id="PTHR46158:SF2">
    <property type="entry name" value="OS02G0165000 PROTEIN"/>
    <property type="match status" value="1"/>
</dbReference>
<feature type="region of interest" description="Disordered" evidence="1">
    <location>
        <begin position="1"/>
        <end position="23"/>
    </location>
</feature>
<feature type="transmembrane region" description="Helical" evidence="2">
    <location>
        <begin position="162"/>
        <end position="182"/>
    </location>
</feature>
<protein>
    <submittedName>
        <fullName evidence="3">Uncharacterized protein</fullName>
    </submittedName>
</protein>
<evidence type="ECO:0000313" key="4">
    <source>
        <dbReference type="Proteomes" id="UP000734854"/>
    </source>
</evidence>
<feature type="compositionally biased region" description="Low complexity" evidence="1">
    <location>
        <begin position="353"/>
        <end position="371"/>
    </location>
</feature>
<keyword evidence="2" id="KW-1133">Transmembrane helix</keyword>
<feature type="region of interest" description="Disordered" evidence="1">
    <location>
        <begin position="331"/>
        <end position="383"/>
    </location>
</feature>
<keyword evidence="2" id="KW-0812">Transmembrane</keyword>
<dbReference type="EMBL" id="JACMSC010000011">
    <property type="protein sequence ID" value="KAG6499537.1"/>
    <property type="molecule type" value="Genomic_DNA"/>
</dbReference>
<feature type="transmembrane region" description="Helical" evidence="2">
    <location>
        <begin position="194"/>
        <end position="214"/>
    </location>
</feature>
<gene>
    <name evidence="3" type="ORF">ZIOFF_039327</name>
</gene>